<reference evidence="7" key="1">
    <citation type="submission" date="2022-08" db="EMBL/GenBank/DDBJ databases">
        <authorList>
            <consortium name="DOE Joint Genome Institute"/>
            <person name="Min B."/>
            <person name="Riley R."/>
            <person name="Sierra-Patev S."/>
            <person name="Naranjo-Ortiz M."/>
            <person name="Looney B."/>
            <person name="Konkel Z."/>
            <person name="Slot J.C."/>
            <person name="Sakamoto Y."/>
            <person name="Steenwyk J.L."/>
            <person name="Rokas A."/>
            <person name="Carro J."/>
            <person name="Camarero S."/>
            <person name="Ferreira P."/>
            <person name="Molpeceres G."/>
            <person name="Ruiz-Duenas F.J."/>
            <person name="Serrano A."/>
            <person name="Henrissat B."/>
            <person name="Drula E."/>
            <person name="Hughes K.W."/>
            <person name="Mata J.L."/>
            <person name="Ishikawa N.K."/>
            <person name="Vargas-Isla R."/>
            <person name="Ushijima S."/>
            <person name="Smith C.A."/>
            <person name="Ahrendt S."/>
            <person name="Andreopoulos W."/>
            <person name="He G."/>
            <person name="Labutti K."/>
            <person name="Lipzen A."/>
            <person name="Ng V."/>
            <person name="Sandor L."/>
            <person name="Barry K."/>
            <person name="Martinez A.T."/>
            <person name="Xiao Y."/>
            <person name="Gibbons J.G."/>
            <person name="Terashima K."/>
            <person name="Hibbett D.S."/>
            <person name="Grigoriev I.V."/>
        </authorList>
    </citation>
    <scope>NUCLEOTIDE SEQUENCE</scope>
    <source>
        <strain evidence="7">TFB9207</strain>
    </source>
</reference>
<accession>A0AA38ULT1</accession>
<feature type="binding site" evidence="6">
    <location>
        <position position="317"/>
    </location>
    <ligand>
        <name>Mg(2+)</name>
        <dbReference type="ChEBI" id="CHEBI:18420"/>
    </ligand>
</feature>
<keyword evidence="8" id="KW-1185">Reference proteome</keyword>
<dbReference type="InterPro" id="IPR001019">
    <property type="entry name" value="Gprotein_alpha_su"/>
</dbReference>
<evidence type="ECO:0008006" key="9">
    <source>
        <dbReference type="Google" id="ProtNLM"/>
    </source>
</evidence>
<evidence type="ECO:0000256" key="2">
    <source>
        <dbReference type="ARBA" id="ARBA00022741"/>
    </source>
</evidence>
<dbReference type="GO" id="GO:0031683">
    <property type="term" value="F:G-protein beta/gamma-subunit complex binding"/>
    <property type="evidence" value="ECO:0007669"/>
    <property type="project" value="InterPro"/>
</dbReference>
<keyword evidence="6" id="KW-0460">Magnesium</keyword>
<sequence length="582" mass="64898">MSMYSASDSSSIFSIGTFTSTTSTVSGLGSLSGKAIKRVGSAVVDGVDAILIRRRLAQIEDSLGPTSDVITKTGVVKSLYSDLLELSRPVYSLSTRTRAFRVIMSKIGGLDFEDLARAVADWPMMESYDLLITVMTSLFQDSSNSEAQSLNNIHESEGSARLDILFAAGDDAYESQVPFALAENVPRRSFAIAFLLFIAFSVALNSDPSFSRVVLETGLLSFIVNLYPDFSKETTLRQQSYFFPAHLTLHTLLERLDPEVDSLFISQLKNMLDENFHLSSDTLTSIRLAVSQQDLLVMKFLEKPDILFLGPGETGNTTLVTQIVKTCLNGPKQFCSDRDRAEYNIPVLRNVSVSLNRLLDIIISRGWNLKSFENVLVVLLNVLDNHHFDVGNIPRMQEFVEIFRFLPLYRHLYLPAHVDHFQPRILKQYSPSDRDGIQCFIKTTTGIHPTPINLKGSIVSAGGQLPEQQDAVNGLPRAGLVIYVASLSNYDEICAETPSEKYMDTIEMLVGSGYFADVPLVLLLNKTEVFTLELRRVYSMKRAISFLTVPEETVSTMRPVDTSRISFFPKHHQILASTSRRP</sequence>
<evidence type="ECO:0000313" key="8">
    <source>
        <dbReference type="Proteomes" id="UP001163846"/>
    </source>
</evidence>
<name>A0AA38ULT1_9AGAR</name>
<dbReference type="PANTHER" id="PTHR10218">
    <property type="entry name" value="GTP-BINDING PROTEIN ALPHA SUBUNIT"/>
    <property type="match status" value="1"/>
</dbReference>
<dbReference type="SUPFAM" id="SSF52540">
    <property type="entry name" value="P-loop containing nucleoside triphosphate hydrolases"/>
    <property type="match status" value="1"/>
</dbReference>
<dbReference type="Pfam" id="PF00503">
    <property type="entry name" value="G-alpha"/>
    <property type="match status" value="1"/>
</dbReference>
<dbReference type="Proteomes" id="UP001163846">
    <property type="component" value="Unassembled WGS sequence"/>
</dbReference>
<keyword evidence="3 5" id="KW-0342">GTP-binding</keyword>
<dbReference type="InterPro" id="IPR011025">
    <property type="entry name" value="GproteinA_insert"/>
</dbReference>
<evidence type="ECO:0000256" key="5">
    <source>
        <dbReference type="PIRSR" id="PIRSR601019-1"/>
    </source>
</evidence>
<dbReference type="PANTHER" id="PTHR10218:SF302">
    <property type="entry name" value="GUANINE NUCLEOTIDE-BINDING PROTEIN ALPHA-5 SUBUNIT"/>
    <property type="match status" value="1"/>
</dbReference>
<keyword evidence="4" id="KW-0807">Transducer</keyword>
<gene>
    <name evidence="7" type="ORF">F5878DRAFT_605005</name>
</gene>
<evidence type="ECO:0000313" key="7">
    <source>
        <dbReference type="EMBL" id="KAJ3843377.1"/>
    </source>
</evidence>
<evidence type="ECO:0000256" key="4">
    <source>
        <dbReference type="ARBA" id="ARBA00023224"/>
    </source>
</evidence>
<evidence type="ECO:0000256" key="3">
    <source>
        <dbReference type="ARBA" id="ARBA00023134"/>
    </source>
</evidence>
<dbReference type="Gene3D" id="1.10.400.10">
    <property type="entry name" value="GI Alpha 1, domain 2-like"/>
    <property type="match status" value="1"/>
</dbReference>
<dbReference type="GO" id="GO:0001664">
    <property type="term" value="F:G protein-coupled receptor binding"/>
    <property type="evidence" value="ECO:0007669"/>
    <property type="project" value="TreeGrafter"/>
</dbReference>
<dbReference type="InterPro" id="IPR027417">
    <property type="entry name" value="P-loop_NTPase"/>
</dbReference>
<proteinExistence type="predicted"/>
<feature type="binding site" evidence="6">
    <location>
        <position position="444"/>
    </location>
    <ligand>
        <name>Mg(2+)</name>
        <dbReference type="ChEBI" id="CHEBI:18420"/>
    </ligand>
</feature>
<feature type="binding site" evidence="5">
    <location>
        <begin position="313"/>
        <end position="318"/>
    </location>
    <ligand>
        <name>GTP</name>
        <dbReference type="ChEBI" id="CHEBI:37565"/>
    </ligand>
</feature>
<keyword evidence="1 6" id="KW-0479">Metal-binding</keyword>
<keyword evidence="2 5" id="KW-0547">Nucleotide-binding</keyword>
<dbReference type="GO" id="GO:0005525">
    <property type="term" value="F:GTP binding"/>
    <property type="evidence" value="ECO:0007669"/>
    <property type="project" value="UniProtKB-KW"/>
</dbReference>
<dbReference type="GO" id="GO:0046872">
    <property type="term" value="F:metal ion binding"/>
    <property type="evidence" value="ECO:0007669"/>
    <property type="project" value="UniProtKB-KW"/>
</dbReference>
<dbReference type="GO" id="GO:0005834">
    <property type="term" value="C:heterotrimeric G-protein complex"/>
    <property type="evidence" value="ECO:0007669"/>
    <property type="project" value="TreeGrafter"/>
</dbReference>
<dbReference type="AlphaFoldDB" id="A0AA38ULT1"/>
<dbReference type="GO" id="GO:0007188">
    <property type="term" value="P:adenylate cyclase-modulating G protein-coupled receptor signaling pathway"/>
    <property type="evidence" value="ECO:0007669"/>
    <property type="project" value="TreeGrafter"/>
</dbReference>
<protein>
    <recommendedName>
        <fullName evidence="9">G-alpha-domain-containing protein</fullName>
    </recommendedName>
</protein>
<dbReference type="GO" id="GO:0003924">
    <property type="term" value="F:GTPase activity"/>
    <property type="evidence" value="ECO:0007669"/>
    <property type="project" value="InterPro"/>
</dbReference>
<dbReference type="Gene3D" id="3.40.50.300">
    <property type="entry name" value="P-loop containing nucleotide triphosphate hydrolases"/>
    <property type="match status" value="1"/>
</dbReference>
<organism evidence="7 8">
    <name type="scientific">Lentinula raphanica</name>
    <dbReference type="NCBI Taxonomy" id="153919"/>
    <lineage>
        <taxon>Eukaryota</taxon>
        <taxon>Fungi</taxon>
        <taxon>Dikarya</taxon>
        <taxon>Basidiomycota</taxon>
        <taxon>Agaricomycotina</taxon>
        <taxon>Agaricomycetes</taxon>
        <taxon>Agaricomycetidae</taxon>
        <taxon>Agaricales</taxon>
        <taxon>Marasmiineae</taxon>
        <taxon>Omphalotaceae</taxon>
        <taxon>Lentinula</taxon>
    </lineage>
</organism>
<dbReference type="GO" id="GO:0005737">
    <property type="term" value="C:cytoplasm"/>
    <property type="evidence" value="ECO:0007669"/>
    <property type="project" value="TreeGrafter"/>
</dbReference>
<evidence type="ECO:0000256" key="6">
    <source>
        <dbReference type="PIRSR" id="PIRSR601019-2"/>
    </source>
</evidence>
<dbReference type="EMBL" id="MU805977">
    <property type="protein sequence ID" value="KAJ3843377.1"/>
    <property type="molecule type" value="Genomic_DNA"/>
</dbReference>
<dbReference type="PRINTS" id="PR00318">
    <property type="entry name" value="GPROTEINA"/>
</dbReference>
<comment type="caution">
    <text evidence="7">The sequence shown here is derived from an EMBL/GenBank/DDBJ whole genome shotgun (WGS) entry which is preliminary data.</text>
</comment>
<evidence type="ECO:0000256" key="1">
    <source>
        <dbReference type="ARBA" id="ARBA00022723"/>
    </source>
</evidence>